<dbReference type="InterPro" id="IPR009053">
    <property type="entry name" value="Prefoldin"/>
</dbReference>
<keyword evidence="4" id="KW-1185">Reference proteome</keyword>
<comment type="similarity">
    <text evidence="1">Belongs to the prefoldin subunit alpha family.</text>
</comment>
<evidence type="ECO:0000313" key="4">
    <source>
        <dbReference type="Proteomes" id="UP000240830"/>
    </source>
</evidence>
<dbReference type="InterPro" id="IPR004127">
    <property type="entry name" value="Prefoldin_subunit_alpha"/>
</dbReference>
<dbReference type="Pfam" id="PF02996">
    <property type="entry name" value="Prefoldin"/>
    <property type="match status" value="1"/>
</dbReference>
<comment type="caution">
    <text evidence="3">The sequence shown here is derived from an EMBL/GenBank/DDBJ whole genome shotgun (WGS) entry which is preliminary data.</text>
</comment>
<accession>A0A2H9TQK1</accession>
<dbReference type="Proteomes" id="UP000240830">
    <property type="component" value="Unassembled WGS sequence"/>
</dbReference>
<dbReference type="GO" id="GO:0006457">
    <property type="term" value="P:protein folding"/>
    <property type="evidence" value="ECO:0007669"/>
    <property type="project" value="InterPro"/>
</dbReference>
<dbReference type="PANTHER" id="PTHR12409">
    <property type="entry name" value="PREFOLDIN SUBUNIT 3"/>
    <property type="match status" value="1"/>
</dbReference>
<evidence type="ECO:0000313" key="3">
    <source>
        <dbReference type="EMBL" id="PJF19940.1"/>
    </source>
</evidence>
<dbReference type="CDD" id="cd23156">
    <property type="entry name" value="Prefoldin_3"/>
    <property type="match status" value="1"/>
</dbReference>
<dbReference type="InterPro" id="IPR016655">
    <property type="entry name" value="PFD3"/>
</dbReference>
<proteinExistence type="inferred from homology"/>
<sequence>MAAETLNYSNIPVAPFAENVATLVKEGETAETLLENLKTLLGKYRMMEVSLKNKLERFTGLQTELNSSYSAVEQLSKSSELGYDFELGDTLYAKAKILAGARTVGLWLGAGIMVEYSLAEAKEFLNTKRDERKEEIRKTIHDLDYIRKQITTMEVVIARLFNHIVDRQKQ</sequence>
<dbReference type="GO" id="GO:0016272">
    <property type="term" value="C:prefoldin complex"/>
    <property type="evidence" value="ECO:0007669"/>
    <property type="project" value="EnsemblFungi"/>
</dbReference>
<protein>
    <submittedName>
        <fullName evidence="3">Prefoldin subunit 3</fullName>
    </submittedName>
</protein>
<dbReference type="AlphaFoldDB" id="A0A2H9TQK1"/>
<dbReference type="PANTHER" id="PTHR12409:SF0">
    <property type="entry name" value="PREFOLDIN SUBUNIT 3"/>
    <property type="match status" value="1"/>
</dbReference>
<reference evidence="3 4" key="1">
    <citation type="submission" date="2016-10" db="EMBL/GenBank/DDBJ databases">
        <title>The genome of Paramicrosporidium saccamoebae is the missing link in understanding Cryptomycota and Microsporidia evolution.</title>
        <authorList>
            <person name="Quandt C.A."/>
            <person name="Beaudet D."/>
            <person name="Corsaro D."/>
            <person name="Michel R."/>
            <person name="Corradi N."/>
            <person name="James T."/>
        </authorList>
    </citation>
    <scope>NUCLEOTIDE SEQUENCE [LARGE SCALE GENOMIC DNA]</scope>
    <source>
        <strain evidence="3 4">KSL3</strain>
    </source>
</reference>
<dbReference type="GO" id="GO:0015631">
    <property type="term" value="F:tubulin binding"/>
    <property type="evidence" value="ECO:0007669"/>
    <property type="project" value="EnsemblFungi"/>
</dbReference>
<dbReference type="EMBL" id="MTSL01000025">
    <property type="protein sequence ID" value="PJF19940.1"/>
    <property type="molecule type" value="Genomic_DNA"/>
</dbReference>
<dbReference type="GO" id="GO:0007017">
    <property type="term" value="P:microtubule-based process"/>
    <property type="evidence" value="ECO:0007669"/>
    <property type="project" value="TreeGrafter"/>
</dbReference>
<dbReference type="SUPFAM" id="SSF46579">
    <property type="entry name" value="Prefoldin"/>
    <property type="match status" value="1"/>
</dbReference>
<evidence type="ECO:0000256" key="1">
    <source>
        <dbReference type="ARBA" id="ARBA00010048"/>
    </source>
</evidence>
<dbReference type="Gene3D" id="1.10.287.370">
    <property type="match status" value="1"/>
</dbReference>
<dbReference type="OrthoDB" id="6375174at2759"/>
<keyword evidence="2" id="KW-0143">Chaperone</keyword>
<dbReference type="STRING" id="1246581.A0A2H9TQK1"/>
<dbReference type="GO" id="GO:0007021">
    <property type="term" value="P:tubulin complex assembly"/>
    <property type="evidence" value="ECO:0007669"/>
    <property type="project" value="EnsemblFungi"/>
</dbReference>
<organism evidence="3 4">
    <name type="scientific">Paramicrosporidium saccamoebae</name>
    <dbReference type="NCBI Taxonomy" id="1246581"/>
    <lineage>
        <taxon>Eukaryota</taxon>
        <taxon>Fungi</taxon>
        <taxon>Fungi incertae sedis</taxon>
        <taxon>Cryptomycota</taxon>
        <taxon>Cryptomycota incertae sedis</taxon>
        <taxon>Paramicrosporidium</taxon>
    </lineage>
</organism>
<dbReference type="GO" id="GO:0005737">
    <property type="term" value="C:cytoplasm"/>
    <property type="evidence" value="ECO:0007669"/>
    <property type="project" value="EnsemblFungi"/>
</dbReference>
<evidence type="ECO:0000256" key="2">
    <source>
        <dbReference type="ARBA" id="ARBA00023186"/>
    </source>
</evidence>
<gene>
    <name evidence="3" type="ORF">PSACC_00246</name>
</gene>
<name>A0A2H9TQK1_9FUNG</name>